<feature type="signal peptide" evidence="1">
    <location>
        <begin position="1"/>
        <end position="23"/>
    </location>
</feature>
<proteinExistence type="predicted"/>
<evidence type="ECO:0000313" key="4">
    <source>
        <dbReference type="Proteomes" id="UP000809273"/>
    </source>
</evidence>
<gene>
    <name evidence="3" type="ORF">JW984_08700</name>
</gene>
<reference evidence="3" key="1">
    <citation type="journal article" date="2021" name="Environ. Microbiol.">
        <title>Genomic characterization of three novel Desulfobacterota classes expand the metabolic and phylogenetic diversity of the phylum.</title>
        <authorList>
            <person name="Murphy C.L."/>
            <person name="Biggerstaff J."/>
            <person name="Eichhorn A."/>
            <person name="Ewing E."/>
            <person name="Shahan R."/>
            <person name="Soriano D."/>
            <person name="Stewart S."/>
            <person name="VanMol K."/>
            <person name="Walker R."/>
            <person name="Walters P."/>
            <person name="Elshahed M.S."/>
            <person name="Youssef N.H."/>
        </authorList>
    </citation>
    <scope>NUCLEOTIDE SEQUENCE</scope>
    <source>
        <strain evidence="3">Zod_Metabat.24</strain>
    </source>
</reference>
<dbReference type="Pfam" id="PF08239">
    <property type="entry name" value="SH3_3"/>
    <property type="match status" value="1"/>
</dbReference>
<dbReference type="Gene3D" id="2.30.30.40">
    <property type="entry name" value="SH3 Domains"/>
    <property type="match status" value="1"/>
</dbReference>
<reference evidence="3" key="2">
    <citation type="submission" date="2021-01" db="EMBL/GenBank/DDBJ databases">
        <authorList>
            <person name="Hahn C.R."/>
            <person name="Youssef N.H."/>
            <person name="Elshahed M."/>
        </authorList>
    </citation>
    <scope>NUCLEOTIDE SEQUENCE</scope>
    <source>
        <strain evidence="3">Zod_Metabat.24</strain>
    </source>
</reference>
<name>A0A9D8PPM1_9DELT</name>
<evidence type="ECO:0000313" key="3">
    <source>
        <dbReference type="EMBL" id="MBN1573257.1"/>
    </source>
</evidence>
<sequence>MKKTLYLLAAACLIIVFALPATAVENATITGDGLRVREKPTLDGRKLGTVNKGYRVEALAHSNRTDSIDGFTGYWYYIVYKDLSGWVFGKYIQVDIAAPVPSESEFTPPKPTGTKAVLKDILGNWPMYFDTPNIIYSFYNDGKAKFVTSYFEEGTDRVIKRPEVWGSYVFDGKTIQVNWNDGTSSVFYVKKEYGVTSLTVDGKLLPPELHMLGPGETLEYD</sequence>
<organism evidence="3 4">
    <name type="scientific">Candidatus Zymogenus saltonus</name>
    <dbReference type="NCBI Taxonomy" id="2844893"/>
    <lineage>
        <taxon>Bacteria</taxon>
        <taxon>Deltaproteobacteria</taxon>
        <taxon>Candidatus Zymogenia</taxon>
        <taxon>Candidatus Zymogeniales</taxon>
        <taxon>Candidatus Zymogenaceae</taxon>
        <taxon>Candidatus Zymogenus</taxon>
    </lineage>
</organism>
<accession>A0A9D8PPM1</accession>
<feature type="domain" description="SH3b" evidence="2">
    <location>
        <begin position="24"/>
        <end position="96"/>
    </location>
</feature>
<dbReference type="PROSITE" id="PS51781">
    <property type="entry name" value="SH3B"/>
    <property type="match status" value="1"/>
</dbReference>
<comment type="caution">
    <text evidence="3">The sequence shown here is derived from an EMBL/GenBank/DDBJ whole genome shotgun (WGS) entry which is preliminary data.</text>
</comment>
<evidence type="ECO:0000256" key="1">
    <source>
        <dbReference type="SAM" id="SignalP"/>
    </source>
</evidence>
<evidence type="ECO:0000259" key="2">
    <source>
        <dbReference type="PROSITE" id="PS51781"/>
    </source>
</evidence>
<keyword evidence="1" id="KW-0732">Signal</keyword>
<dbReference type="Proteomes" id="UP000809273">
    <property type="component" value="Unassembled WGS sequence"/>
</dbReference>
<dbReference type="AlphaFoldDB" id="A0A9D8PPM1"/>
<protein>
    <submittedName>
        <fullName evidence="3">SH3 domain-containing protein</fullName>
    </submittedName>
</protein>
<dbReference type="InterPro" id="IPR003646">
    <property type="entry name" value="SH3-like_bac-type"/>
</dbReference>
<feature type="chain" id="PRO_5039616606" evidence="1">
    <location>
        <begin position="24"/>
        <end position="221"/>
    </location>
</feature>
<dbReference type="EMBL" id="JAFGIX010000046">
    <property type="protein sequence ID" value="MBN1573257.1"/>
    <property type="molecule type" value="Genomic_DNA"/>
</dbReference>